<dbReference type="GO" id="GO:0050194">
    <property type="term" value="F:phosphonoacetaldehyde hydrolase activity"/>
    <property type="evidence" value="ECO:0007669"/>
    <property type="project" value="UniProtKB-UniRule"/>
</dbReference>
<dbReference type="Pfam" id="PF00702">
    <property type="entry name" value="Hydrolase"/>
    <property type="match status" value="1"/>
</dbReference>
<dbReference type="SFLD" id="SFLDS00003">
    <property type="entry name" value="Haloacid_Dehalogenase"/>
    <property type="match status" value="1"/>
</dbReference>
<feature type="active site" description="Schiff-base intermediate with substrate" evidence="1">
    <location>
        <position position="51"/>
    </location>
</feature>
<proteinExistence type="inferred from homology"/>
<comment type="catalytic activity">
    <reaction evidence="1">
        <text>phosphonoacetaldehyde + H2O = acetaldehyde + phosphate + H(+)</text>
        <dbReference type="Rhea" id="RHEA:18905"/>
        <dbReference type="ChEBI" id="CHEBI:15343"/>
        <dbReference type="ChEBI" id="CHEBI:15377"/>
        <dbReference type="ChEBI" id="CHEBI:15378"/>
        <dbReference type="ChEBI" id="CHEBI:43474"/>
        <dbReference type="ChEBI" id="CHEBI:58383"/>
        <dbReference type="EC" id="3.11.1.1"/>
    </reaction>
</comment>
<sequence length="255" mass="29137">MKQIELVIFDWAGTTIDYGCFAPVESFIEAFKQYDIEPSIEEVRKPMGMLKIDHIRTMLGMERINSLWQEKHARPWTEDDVEKIYSVMERKTLEILPNFVELKPGLLETVEKLREKGIKIGSTTGYTDEMMSIVLPIASKKGYKPDFWISPNGVNNFGRPYPYMIFRNLEKLEISSVKNVIKVGDTISDIKEGKNAGLISVGVIEGSSIMGLSQEEYEALSEDERQREINRVENSFKEAGADYVIKDIRGILDLI</sequence>
<dbReference type="GO" id="GO:0008967">
    <property type="term" value="F:phosphoglycolate phosphatase activity"/>
    <property type="evidence" value="ECO:0007669"/>
    <property type="project" value="TreeGrafter"/>
</dbReference>
<keyword evidence="1" id="KW-0460">Magnesium</keyword>
<evidence type="ECO:0000256" key="1">
    <source>
        <dbReference type="HAMAP-Rule" id="MF_01375"/>
    </source>
</evidence>
<dbReference type="InterPro" id="IPR023214">
    <property type="entry name" value="HAD_sf"/>
</dbReference>
<dbReference type="EMBL" id="UATM01000032">
    <property type="protein sequence ID" value="SPY46448.1"/>
    <property type="molecule type" value="Genomic_DNA"/>
</dbReference>
<dbReference type="InterPro" id="IPR006323">
    <property type="entry name" value="Phosphonoacetald_hydro"/>
</dbReference>
<comment type="similarity">
    <text evidence="1">Belongs to the HAD-like hydrolase superfamily. PhnX family.</text>
</comment>
<dbReference type="GO" id="GO:0019700">
    <property type="term" value="P:organic phosphonate catabolic process"/>
    <property type="evidence" value="ECO:0007669"/>
    <property type="project" value="InterPro"/>
</dbReference>
<dbReference type="RefSeq" id="WP_112889335.1">
    <property type="nucleotide sequence ID" value="NZ_CP068103.1"/>
</dbReference>
<keyword evidence="1" id="KW-0704">Schiff base</keyword>
<dbReference type="GO" id="GO:0006281">
    <property type="term" value="P:DNA repair"/>
    <property type="evidence" value="ECO:0007669"/>
    <property type="project" value="TreeGrafter"/>
</dbReference>
<dbReference type="PANTHER" id="PTHR43434:SF19">
    <property type="entry name" value="PHOSPHONOACETALDEHYDE HYDROLASE"/>
    <property type="match status" value="1"/>
</dbReference>
<comment type="subunit">
    <text evidence="1">Homodimer.</text>
</comment>
<accession>A0A2X1XS23</accession>
<dbReference type="CDD" id="cd02586">
    <property type="entry name" value="HAD_PHN"/>
    <property type="match status" value="1"/>
</dbReference>
<gene>
    <name evidence="1 2" type="primary">phnX</name>
    <name evidence="2" type="ORF">NCTC13076_00421</name>
</gene>
<dbReference type="Gene3D" id="3.40.50.1000">
    <property type="entry name" value="HAD superfamily/HAD-like"/>
    <property type="match status" value="1"/>
</dbReference>
<dbReference type="NCBIfam" id="TIGR01422">
    <property type="entry name" value="phosphonatase"/>
    <property type="match status" value="1"/>
</dbReference>
<comment type="function">
    <text evidence="1">Involved in phosphonate degradation.</text>
</comment>
<keyword evidence="1 2" id="KW-0378">Hydrolase</keyword>
<keyword evidence="1" id="KW-0479">Metal-binding</keyword>
<dbReference type="Proteomes" id="UP000250070">
    <property type="component" value="Unassembled WGS sequence"/>
</dbReference>
<feature type="active site" description="Nucleophile" evidence="1">
    <location>
        <position position="10"/>
    </location>
</feature>
<evidence type="ECO:0000313" key="3">
    <source>
        <dbReference type="Proteomes" id="UP000250070"/>
    </source>
</evidence>
<name>A0A2X1XS23_9FIRM</name>
<dbReference type="AlphaFoldDB" id="A0A2X1XS23"/>
<dbReference type="GO" id="GO:0000287">
    <property type="term" value="F:magnesium ion binding"/>
    <property type="evidence" value="ECO:0007669"/>
    <property type="project" value="UniProtKB-UniRule"/>
</dbReference>
<dbReference type="InterPro" id="IPR023198">
    <property type="entry name" value="PGP-like_dom2"/>
</dbReference>
<dbReference type="PANTHER" id="PTHR43434">
    <property type="entry name" value="PHOSPHOGLYCOLATE PHOSPHATASE"/>
    <property type="match status" value="1"/>
</dbReference>
<dbReference type="SFLD" id="SFLDG01129">
    <property type="entry name" value="C1.5:_HAD__Beta-PGM__Phosphata"/>
    <property type="match status" value="1"/>
</dbReference>
<protein>
    <recommendedName>
        <fullName evidence="1">Phosphonoacetaldehyde hydrolase</fullName>
        <shortName evidence="1">Phosphonatase</shortName>
        <ecNumber evidence="1">3.11.1.1</ecNumber>
    </recommendedName>
    <alternativeName>
        <fullName evidence="1">Phosphonoacetaldehyde phosphonohydrolase</fullName>
    </alternativeName>
</protein>
<dbReference type="GeneID" id="83861943"/>
<dbReference type="Gene3D" id="1.10.150.240">
    <property type="entry name" value="Putative phosphatase, domain 2"/>
    <property type="match status" value="1"/>
</dbReference>
<feature type="binding site" evidence="1">
    <location>
        <position position="10"/>
    </location>
    <ligand>
        <name>Mg(2+)</name>
        <dbReference type="ChEBI" id="CHEBI:18420"/>
    </ligand>
</feature>
<dbReference type="HAMAP" id="MF_01375">
    <property type="entry name" value="PhnX"/>
    <property type="match status" value="1"/>
</dbReference>
<feature type="binding site" evidence="1">
    <location>
        <position position="12"/>
    </location>
    <ligand>
        <name>Mg(2+)</name>
        <dbReference type="ChEBI" id="CHEBI:18420"/>
    </ligand>
</feature>
<feature type="binding site" evidence="1">
    <location>
        <position position="185"/>
    </location>
    <ligand>
        <name>Mg(2+)</name>
        <dbReference type="ChEBI" id="CHEBI:18420"/>
    </ligand>
</feature>
<dbReference type="InterPro" id="IPR050155">
    <property type="entry name" value="HAD-like_hydrolase_sf"/>
</dbReference>
<dbReference type="OrthoDB" id="5504491at2"/>
<dbReference type="GO" id="GO:0005829">
    <property type="term" value="C:cytosol"/>
    <property type="evidence" value="ECO:0007669"/>
    <property type="project" value="TreeGrafter"/>
</dbReference>
<dbReference type="EC" id="3.11.1.1" evidence="1"/>
<dbReference type="InterPro" id="IPR036412">
    <property type="entry name" value="HAD-like_sf"/>
</dbReference>
<organism evidence="2 3">
    <name type="scientific">Peptoniphilus harei</name>
    <dbReference type="NCBI Taxonomy" id="54005"/>
    <lineage>
        <taxon>Bacteria</taxon>
        <taxon>Bacillati</taxon>
        <taxon>Bacillota</taxon>
        <taxon>Tissierellia</taxon>
        <taxon>Tissierellales</taxon>
        <taxon>Peptoniphilaceae</taxon>
        <taxon>Peptoniphilus</taxon>
    </lineage>
</organism>
<comment type="cofactor">
    <cofactor evidence="1">
        <name>Mg(2+)</name>
        <dbReference type="ChEBI" id="CHEBI:18420"/>
    </cofactor>
    <text evidence="1">Binds 1 Mg(2+) ion per subunit.</text>
</comment>
<evidence type="ECO:0000313" key="2">
    <source>
        <dbReference type="EMBL" id="SPY46448.1"/>
    </source>
</evidence>
<dbReference type="SUPFAM" id="SSF56784">
    <property type="entry name" value="HAD-like"/>
    <property type="match status" value="1"/>
</dbReference>
<dbReference type="SFLD" id="SFLDG01135">
    <property type="entry name" value="C1.5.6:_HAD__Beta-PGM__Phospha"/>
    <property type="match status" value="1"/>
</dbReference>
<reference evidence="2 3" key="1">
    <citation type="submission" date="2018-06" db="EMBL/GenBank/DDBJ databases">
        <authorList>
            <consortium name="Pathogen Informatics"/>
            <person name="Doyle S."/>
        </authorList>
    </citation>
    <scope>NUCLEOTIDE SEQUENCE [LARGE SCALE GENOMIC DNA]</scope>
    <source>
        <strain evidence="2 3">NCTC13076</strain>
    </source>
</reference>